<dbReference type="Proteomes" id="UP000243053">
    <property type="component" value="Unassembled WGS sequence"/>
</dbReference>
<feature type="transmembrane region" description="Helical" evidence="1">
    <location>
        <begin position="15"/>
        <end position="42"/>
    </location>
</feature>
<evidence type="ECO:0008006" key="4">
    <source>
        <dbReference type="Google" id="ProtNLM"/>
    </source>
</evidence>
<keyword evidence="1" id="KW-0812">Transmembrane</keyword>
<feature type="transmembrane region" description="Helical" evidence="1">
    <location>
        <begin position="66"/>
        <end position="85"/>
    </location>
</feature>
<sequence length="186" mass="21291">MQLIDIDKVRYRKHLNIVIVAFISSLLVLSLLFGTVLISLFANVGDINEFLQTANDAVQAEPDNNFRFNLLGVVLALFANAAILYKVKNSAFFTEIYYVWQVKQIQNLVYRKLKKIKLAAKNGEETAMIILSFYYQSQLQIYKLDDNTITLSTIENHQQQLNEIIAESGLTISSEQFKKELIASYK</sequence>
<gene>
    <name evidence="2" type="ORF">A9Q75_03810</name>
</gene>
<dbReference type="EMBL" id="MAAF01000025">
    <property type="protein sequence ID" value="OUR83759.1"/>
    <property type="molecule type" value="Genomic_DNA"/>
</dbReference>
<evidence type="ECO:0000313" key="3">
    <source>
        <dbReference type="Proteomes" id="UP000243053"/>
    </source>
</evidence>
<dbReference type="Pfam" id="PF11286">
    <property type="entry name" value="DUF3087"/>
    <property type="match status" value="1"/>
</dbReference>
<dbReference type="AlphaFoldDB" id="A0A1Y5EMI2"/>
<evidence type="ECO:0000256" key="1">
    <source>
        <dbReference type="SAM" id="Phobius"/>
    </source>
</evidence>
<comment type="caution">
    <text evidence="2">The sequence shown here is derived from an EMBL/GenBank/DDBJ whole genome shotgun (WGS) entry which is preliminary data.</text>
</comment>
<protein>
    <recommendedName>
        <fullName evidence="4">DUF3087 domain-containing protein</fullName>
    </recommendedName>
</protein>
<evidence type="ECO:0000313" key="2">
    <source>
        <dbReference type="EMBL" id="OUR83759.1"/>
    </source>
</evidence>
<reference evidence="3" key="1">
    <citation type="journal article" date="2017" name="Proc. Natl. Acad. Sci. U.S.A.">
        <title>Simulation of Deepwater Horizon oil plume reveals substrate specialization within a complex community of hydrocarbon degraders.</title>
        <authorList>
            <person name="Hu P."/>
            <person name="Dubinsky E.A."/>
            <person name="Probst A.J."/>
            <person name="Wang J."/>
            <person name="Sieber C.M.K."/>
            <person name="Tom L.M."/>
            <person name="Gardinali P."/>
            <person name="Banfield J.F."/>
            <person name="Atlas R.M."/>
            <person name="Andersen G.L."/>
        </authorList>
    </citation>
    <scope>NUCLEOTIDE SEQUENCE [LARGE SCALE GENOMIC DNA]</scope>
</reference>
<keyword evidence="1" id="KW-1133">Transmembrane helix</keyword>
<name>A0A1Y5EMI2_COLPS</name>
<proteinExistence type="predicted"/>
<accession>A0A1Y5EMI2</accession>
<dbReference type="InterPro" id="IPR021438">
    <property type="entry name" value="DUF3087"/>
</dbReference>
<organism evidence="2 3">
    <name type="scientific">Colwellia psychrerythraea</name>
    <name type="common">Vibrio psychroerythus</name>
    <dbReference type="NCBI Taxonomy" id="28229"/>
    <lineage>
        <taxon>Bacteria</taxon>
        <taxon>Pseudomonadati</taxon>
        <taxon>Pseudomonadota</taxon>
        <taxon>Gammaproteobacteria</taxon>
        <taxon>Alteromonadales</taxon>
        <taxon>Colwelliaceae</taxon>
        <taxon>Colwellia</taxon>
    </lineage>
</organism>
<keyword evidence="1" id="KW-0472">Membrane</keyword>